<feature type="disulfide bond" evidence="20">
    <location>
        <begin position="1058"/>
        <end position="1076"/>
    </location>
</feature>
<feature type="domain" description="Ig-like" evidence="27">
    <location>
        <begin position="2869"/>
        <end position="2955"/>
    </location>
</feature>
<feature type="disulfide bond" evidence="18">
    <location>
        <begin position="3733"/>
        <end position="3742"/>
    </location>
</feature>
<evidence type="ECO:0000256" key="15">
    <source>
        <dbReference type="ARBA" id="ARBA00023180"/>
    </source>
</evidence>
<feature type="disulfide bond" evidence="21">
    <location>
        <begin position="1910"/>
        <end position="1919"/>
    </location>
</feature>
<dbReference type="FunFam" id="2.10.25.10:FF:000106">
    <property type="entry name" value="Heparan sulfate proteoglycan 2"/>
    <property type="match status" value="3"/>
</dbReference>
<feature type="domain" description="Laminin IV type A" evidence="28">
    <location>
        <begin position="1267"/>
        <end position="1456"/>
    </location>
</feature>
<feature type="domain" description="Ig-like" evidence="27">
    <location>
        <begin position="3321"/>
        <end position="3399"/>
    </location>
</feature>
<proteinExistence type="inferred from homology"/>
<dbReference type="SUPFAM" id="SSF82671">
    <property type="entry name" value="SEA domain"/>
    <property type="match status" value="1"/>
</dbReference>
<dbReference type="SMART" id="SM00282">
    <property type="entry name" value="LamG"/>
    <property type="match status" value="3"/>
</dbReference>
<dbReference type="Proteomes" id="UP001497497">
    <property type="component" value="Unassembled WGS sequence"/>
</dbReference>
<evidence type="ECO:0000256" key="19">
    <source>
        <dbReference type="PROSITE-ProRule" id="PRU00122"/>
    </source>
</evidence>
<dbReference type="InterPro" id="IPR056863">
    <property type="entry name" value="LMN_ATRN_NET-like_EGF"/>
</dbReference>
<dbReference type="FunFam" id="2.10.25.10:FF:000224">
    <property type="entry name" value="Usherin"/>
    <property type="match status" value="1"/>
</dbReference>
<dbReference type="GO" id="GO:0008046">
    <property type="term" value="F:axon guidance receptor activity"/>
    <property type="evidence" value="ECO:0007669"/>
    <property type="project" value="TreeGrafter"/>
</dbReference>
<dbReference type="FunFam" id="2.10.25.10:FF:000033">
    <property type="entry name" value="Laminin subunit alpha 2"/>
    <property type="match status" value="3"/>
</dbReference>
<dbReference type="EMBL" id="CAXITT010000871">
    <property type="protein sequence ID" value="CAL1546871.1"/>
    <property type="molecule type" value="Genomic_DNA"/>
</dbReference>
<feature type="disulfide bond" evidence="20">
    <location>
        <begin position="543"/>
        <end position="561"/>
    </location>
</feature>
<dbReference type="SUPFAM" id="SSF57424">
    <property type="entry name" value="LDL receptor-like module"/>
    <property type="match status" value="18"/>
</dbReference>
<dbReference type="CDD" id="cd00054">
    <property type="entry name" value="EGF_CA"/>
    <property type="match status" value="1"/>
</dbReference>
<evidence type="ECO:0000259" key="24">
    <source>
        <dbReference type="PROSITE" id="PS50025"/>
    </source>
</evidence>
<dbReference type="InterPro" id="IPR000034">
    <property type="entry name" value="Laminin_IV"/>
</dbReference>
<dbReference type="GO" id="GO:0007156">
    <property type="term" value="P:homophilic cell adhesion via plasma membrane adhesion molecules"/>
    <property type="evidence" value="ECO:0007669"/>
    <property type="project" value="TreeGrafter"/>
</dbReference>
<dbReference type="PROSITE" id="PS50835">
    <property type="entry name" value="IG_LIKE"/>
    <property type="match status" value="14"/>
</dbReference>
<feature type="disulfide bond" evidence="20">
    <location>
        <begin position="780"/>
        <end position="795"/>
    </location>
</feature>
<accession>A0AAV2IIN3</accession>
<dbReference type="FunFam" id="2.60.40.10:FF:000032">
    <property type="entry name" value="palladin isoform X1"/>
    <property type="match status" value="3"/>
</dbReference>
<feature type="disulfide bond" evidence="20">
    <location>
        <begin position="1070"/>
        <end position="1085"/>
    </location>
</feature>
<comment type="similarity">
    <text evidence="3">Belongs to the LDLR family.</text>
</comment>
<dbReference type="Pfam" id="PF13927">
    <property type="entry name" value="Ig_3"/>
    <property type="match status" value="6"/>
</dbReference>
<dbReference type="GO" id="GO:0050808">
    <property type="term" value="P:synapse organization"/>
    <property type="evidence" value="ECO:0007669"/>
    <property type="project" value="TreeGrafter"/>
</dbReference>
<feature type="disulfide bond" evidence="20">
    <location>
        <begin position="1018"/>
        <end position="1036"/>
    </location>
</feature>
<dbReference type="PROSITE" id="PS50024">
    <property type="entry name" value="SEA"/>
    <property type="match status" value="1"/>
</dbReference>
<dbReference type="Gene3D" id="2.10.25.10">
    <property type="entry name" value="Laminin"/>
    <property type="match status" value="11"/>
</dbReference>
<dbReference type="CDD" id="cd00112">
    <property type="entry name" value="LDLa"/>
    <property type="match status" value="17"/>
</dbReference>
<feature type="disulfide bond" evidence="20">
    <location>
        <begin position="581"/>
        <end position="599"/>
    </location>
</feature>
<feature type="domain" description="Ig-like" evidence="27">
    <location>
        <begin position="3148"/>
        <end position="3230"/>
    </location>
</feature>
<feature type="domain" description="Ig-like" evidence="27">
    <location>
        <begin position="2598"/>
        <end position="2678"/>
    </location>
</feature>
<feature type="disulfide bond" evidence="18">
    <location>
        <begin position="3695"/>
        <end position="3704"/>
    </location>
</feature>
<evidence type="ECO:0000259" key="25">
    <source>
        <dbReference type="PROSITE" id="PS50026"/>
    </source>
</evidence>
<feature type="disulfide bond" evidence="20">
    <location>
        <begin position="683"/>
        <end position="695"/>
    </location>
</feature>
<feature type="domain" description="Ig-like" evidence="27">
    <location>
        <begin position="2780"/>
        <end position="2862"/>
    </location>
</feature>
<feature type="disulfide bond" evidence="20">
    <location>
        <begin position="817"/>
        <end position="832"/>
    </location>
</feature>
<evidence type="ECO:0000256" key="18">
    <source>
        <dbReference type="PROSITE-ProRule" id="PRU00076"/>
    </source>
</evidence>
<feature type="domain" description="EGF-like" evidence="25">
    <location>
        <begin position="3668"/>
        <end position="3705"/>
    </location>
</feature>
<dbReference type="GO" id="GO:0043025">
    <property type="term" value="C:neuronal cell body"/>
    <property type="evidence" value="ECO:0007669"/>
    <property type="project" value="TreeGrafter"/>
</dbReference>
<dbReference type="InterPro" id="IPR000742">
    <property type="entry name" value="EGF"/>
</dbReference>
<feature type="disulfide bond" evidence="20">
    <location>
        <begin position="1051"/>
        <end position="1063"/>
    </location>
</feature>
<dbReference type="SMART" id="SM00281">
    <property type="entry name" value="LamB"/>
    <property type="match status" value="3"/>
</dbReference>
<dbReference type="SUPFAM" id="SSF57196">
    <property type="entry name" value="EGF/Laminin"/>
    <property type="match status" value="9"/>
</dbReference>
<keyword evidence="6" id="KW-0272">Extracellular matrix</keyword>
<dbReference type="InterPro" id="IPR003599">
    <property type="entry name" value="Ig_sub"/>
</dbReference>
<feature type="disulfide bond" evidence="20">
    <location>
        <begin position="647"/>
        <end position="659"/>
    </location>
</feature>
<dbReference type="InterPro" id="IPR013320">
    <property type="entry name" value="ConA-like_dom_sf"/>
</dbReference>
<feature type="domain" description="Ig-like" evidence="27">
    <location>
        <begin position="2960"/>
        <end position="3048"/>
    </location>
</feature>
<dbReference type="InterPro" id="IPR013098">
    <property type="entry name" value="Ig_I-set"/>
</dbReference>
<feature type="disulfide bond" evidence="20">
    <location>
        <begin position="629"/>
        <end position="644"/>
    </location>
</feature>
<dbReference type="Pfam" id="PF00008">
    <property type="entry name" value="EGF"/>
    <property type="match status" value="1"/>
</dbReference>
<dbReference type="FunFam" id="4.10.400.10:FF:000034">
    <property type="entry name" value="Low-density lipoprotein receptor-related protein 2"/>
    <property type="match status" value="2"/>
</dbReference>
<dbReference type="CDD" id="cd00096">
    <property type="entry name" value="Ig"/>
    <property type="match status" value="1"/>
</dbReference>
<dbReference type="SMART" id="SM00192">
    <property type="entry name" value="LDLa"/>
    <property type="match status" value="18"/>
</dbReference>
<feature type="disulfide bond" evidence="18">
    <location>
        <begin position="3672"/>
        <end position="3682"/>
    </location>
</feature>
<evidence type="ECO:0000313" key="29">
    <source>
        <dbReference type="EMBL" id="CAL1546871.1"/>
    </source>
</evidence>
<feature type="disulfide bond" evidence="20">
    <location>
        <begin position="740"/>
        <end position="755"/>
    </location>
</feature>
<evidence type="ECO:0000256" key="13">
    <source>
        <dbReference type="ARBA" id="ARBA00023136"/>
    </source>
</evidence>
<dbReference type="InterPro" id="IPR036055">
    <property type="entry name" value="LDL_receptor-like_sf"/>
</dbReference>
<feature type="disulfide bond" evidence="20">
    <location>
        <begin position="389"/>
        <end position="404"/>
    </location>
</feature>
<feature type="domain" description="Laminin IV type A" evidence="28">
    <location>
        <begin position="1678"/>
        <end position="1857"/>
    </location>
</feature>
<feature type="disulfide bond" evidence="18">
    <location>
        <begin position="3974"/>
        <end position="3983"/>
    </location>
</feature>
<evidence type="ECO:0000256" key="20">
    <source>
        <dbReference type="PROSITE-ProRule" id="PRU00124"/>
    </source>
</evidence>
<dbReference type="PROSITE" id="PS00022">
    <property type="entry name" value="EGF_1"/>
    <property type="match status" value="5"/>
</dbReference>
<evidence type="ECO:0000256" key="5">
    <source>
        <dbReference type="ARBA" id="ARBA00022525"/>
    </source>
</evidence>
<feature type="domain" description="Ig-like" evidence="27">
    <location>
        <begin position="3056"/>
        <end position="3141"/>
    </location>
</feature>
<dbReference type="InterPro" id="IPR003598">
    <property type="entry name" value="Ig_sub2"/>
</dbReference>
<feature type="disulfide bond" evidence="20">
    <location>
        <begin position="457"/>
        <end position="475"/>
    </location>
</feature>
<dbReference type="Gene3D" id="2.60.40.10">
    <property type="entry name" value="Immunoglobulins"/>
    <property type="match status" value="14"/>
</dbReference>
<evidence type="ECO:0000256" key="6">
    <source>
        <dbReference type="ARBA" id="ARBA00022530"/>
    </source>
</evidence>
<evidence type="ECO:0000256" key="7">
    <source>
        <dbReference type="ARBA" id="ARBA00022536"/>
    </source>
</evidence>
<dbReference type="SMART" id="SM00181">
    <property type="entry name" value="EGF"/>
    <property type="match status" value="14"/>
</dbReference>
<dbReference type="Pfam" id="PF07679">
    <property type="entry name" value="I-set"/>
    <property type="match status" value="6"/>
</dbReference>
<dbReference type="SUPFAM" id="SSF49899">
    <property type="entry name" value="Concanavalin A-like lectins/glucanases"/>
    <property type="match status" value="3"/>
</dbReference>
<feature type="disulfide bond" evidence="20">
    <location>
        <begin position="504"/>
        <end position="522"/>
    </location>
</feature>
<dbReference type="GO" id="GO:0048646">
    <property type="term" value="P:anatomical structure formation involved in morphogenesis"/>
    <property type="evidence" value="ECO:0007669"/>
    <property type="project" value="UniProtKB-ARBA"/>
</dbReference>
<evidence type="ECO:0000256" key="14">
    <source>
        <dbReference type="ARBA" id="ARBA00023157"/>
    </source>
</evidence>
<feature type="disulfide bond" evidence="20">
    <location>
        <begin position="516"/>
        <end position="531"/>
    </location>
</feature>
<dbReference type="InterPro" id="IPR013106">
    <property type="entry name" value="Ig_V-set"/>
</dbReference>
<feature type="disulfide bond" evidence="20">
    <location>
        <begin position="593"/>
        <end position="608"/>
    </location>
</feature>
<feature type="domain" description="Ig-like" evidence="27">
    <location>
        <begin position="2408"/>
        <end position="2496"/>
    </location>
</feature>
<comment type="caution">
    <text evidence="29">The sequence shown here is derived from an EMBL/GenBank/DDBJ whole genome shotgun (WGS) entry which is preliminary data.</text>
</comment>
<dbReference type="GO" id="GO:0005604">
    <property type="term" value="C:basement membrane"/>
    <property type="evidence" value="ECO:0007669"/>
    <property type="project" value="UniProtKB-SubCell"/>
</dbReference>
<dbReference type="InterPro" id="IPR002049">
    <property type="entry name" value="LE_dom"/>
</dbReference>
<organism evidence="29 30">
    <name type="scientific">Lymnaea stagnalis</name>
    <name type="common">Great pond snail</name>
    <name type="synonym">Helix stagnalis</name>
    <dbReference type="NCBI Taxonomy" id="6523"/>
    <lineage>
        <taxon>Eukaryota</taxon>
        <taxon>Metazoa</taxon>
        <taxon>Spiralia</taxon>
        <taxon>Lophotrochozoa</taxon>
        <taxon>Mollusca</taxon>
        <taxon>Gastropoda</taxon>
        <taxon>Heterobranchia</taxon>
        <taxon>Euthyneura</taxon>
        <taxon>Panpulmonata</taxon>
        <taxon>Hygrophila</taxon>
        <taxon>Lymnaeoidea</taxon>
        <taxon>Lymnaeidae</taxon>
        <taxon>Lymnaea</taxon>
    </lineage>
</organism>
<keyword evidence="11" id="KW-0084">Basement membrane</keyword>
<evidence type="ECO:0000256" key="16">
    <source>
        <dbReference type="ARBA" id="ARBA00023292"/>
    </source>
</evidence>
<evidence type="ECO:0000256" key="22">
    <source>
        <dbReference type="SAM" id="MobiDB-lite"/>
    </source>
</evidence>
<feature type="disulfide bond" evidence="21">
    <location>
        <begin position="1509"/>
        <end position="1518"/>
    </location>
</feature>
<evidence type="ECO:0008006" key="31">
    <source>
        <dbReference type="Google" id="ProtNLM"/>
    </source>
</evidence>
<feature type="domain" description="Ig-like" evidence="27">
    <location>
        <begin position="2685"/>
        <end position="2771"/>
    </location>
</feature>
<feature type="disulfide bond" evidence="20">
    <location>
        <begin position="721"/>
        <end position="733"/>
    </location>
</feature>
<feature type="disulfide bond" evidence="20">
    <location>
        <begin position="1114"/>
        <end position="1129"/>
    </location>
</feature>
<feature type="disulfide bond" evidence="20">
    <location>
        <begin position="690"/>
        <end position="708"/>
    </location>
</feature>
<feature type="disulfide bond" evidence="20">
    <location>
        <begin position="574"/>
        <end position="586"/>
    </location>
</feature>
<dbReference type="InterPro" id="IPR000082">
    <property type="entry name" value="SEA_dom"/>
</dbReference>
<dbReference type="GO" id="GO:0009887">
    <property type="term" value="P:animal organ morphogenesis"/>
    <property type="evidence" value="ECO:0007669"/>
    <property type="project" value="UniProtKB-ARBA"/>
</dbReference>
<feature type="disulfide bond" evidence="20">
    <location>
        <begin position="1030"/>
        <end position="1045"/>
    </location>
</feature>
<dbReference type="Pfam" id="PF00053">
    <property type="entry name" value="EGF_laminin"/>
    <property type="match status" value="7"/>
</dbReference>
<feature type="domain" description="Laminin EGF-like" evidence="26">
    <location>
        <begin position="1891"/>
        <end position="1940"/>
    </location>
</feature>
<feature type="disulfide bond" evidence="20">
    <location>
        <begin position="805"/>
        <end position="823"/>
    </location>
</feature>
<keyword evidence="15" id="KW-0325">Glycoprotein</keyword>
<dbReference type="Pfam" id="PF02210">
    <property type="entry name" value="Laminin_G_2"/>
    <property type="match status" value="2"/>
</dbReference>
<dbReference type="GO" id="GO:0005509">
    <property type="term" value="F:calcium ion binding"/>
    <property type="evidence" value="ECO:0007669"/>
    <property type="project" value="InterPro"/>
</dbReference>
<feature type="disulfide bond" evidence="20">
    <location>
        <begin position="892"/>
        <end position="907"/>
    </location>
</feature>
<evidence type="ECO:0000259" key="28">
    <source>
        <dbReference type="PROSITE" id="PS51115"/>
    </source>
</evidence>
<keyword evidence="10" id="KW-0677">Repeat</keyword>
<dbReference type="GO" id="GO:0016358">
    <property type="term" value="P:dendrite development"/>
    <property type="evidence" value="ECO:0007669"/>
    <property type="project" value="UniProtKB-ARBA"/>
</dbReference>
<dbReference type="InterPro" id="IPR001791">
    <property type="entry name" value="Laminin_G"/>
</dbReference>
<keyword evidence="5" id="KW-0964">Secreted</keyword>
<dbReference type="Pfam" id="PF00052">
    <property type="entry name" value="Laminin_B"/>
    <property type="match status" value="3"/>
</dbReference>
<evidence type="ECO:0000256" key="9">
    <source>
        <dbReference type="ARBA" id="ARBA00022729"/>
    </source>
</evidence>
<comment type="caution">
    <text evidence="18">Lacks conserved residue(s) required for the propagation of feature annotation.</text>
</comment>
<evidence type="ECO:0000256" key="4">
    <source>
        <dbReference type="ARBA" id="ARBA00022473"/>
    </source>
</evidence>
<feature type="domain" description="EGF-like" evidence="25">
    <location>
        <begin position="3707"/>
        <end position="3743"/>
    </location>
</feature>
<feature type="disulfide bond" evidence="20">
    <location>
        <begin position="798"/>
        <end position="810"/>
    </location>
</feature>
<feature type="disulfide bond" evidence="20">
    <location>
        <begin position="702"/>
        <end position="717"/>
    </location>
</feature>
<dbReference type="SMART" id="SM00406">
    <property type="entry name" value="IGv"/>
    <property type="match status" value="5"/>
</dbReference>
<feature type="disulfide bond" evidence="20">
    <location>
        <begin position="497"/>
        <end position="509"/>
    </location>
</feature>
<keyword evidence="14 18" id="KW-1015">Disulfide bond</keyword>
<evidence type="ECO:0000256" key="3">
    <source>
        <dbReference type="ARBA" id="ARBA00009939"/>
    </source>
</evidence>
<feature type="disulfide bond" evidence="20">
    <location>
        <begin position="768"/>
        <end position="786"/>
    </location>
</feature>
<evidence type="ECO:0000256" key="11">
    <source>
        <dbReference type="ARBA" id="ARBA00022869"/>
    </source>
</evidence>
<feature type="domain" description="Ig-like" evidence="27">
    <location>
        <begin position="3411"/>
        <end position="3490"/>
    </location>
</feature>
<feature type="domain" description="Laminin G" evidence="24">
    <location>
        <begin position="3748"/>
        <end position="3951"/>
    </location>
</feature>
<feature type="disulfide bond" evidence="20">
    <location>
        <begin position="555"/>
        <end position="570"/>
    </location>
</feature>
<keyword evidence="12" id="KW-1133">Transmembrane helix</keyword>
<reference evidence="29 30" key="1">
    <citation type="submission" date="2024-04" db="EMBL/GenBank/DDBJ databases">
        <authorList>
            <consortium name="Genoscope - CEA"/>
            <person name="William W."/>
        </authorList>
    </citation>
    <scope>NUCLEOTIDE SEQUENCE [LARGE SCALE GENOMIC DNA]</scope>
</reference>
<keyword evidence="8" id="KW-0812">Transmembrane</keyword>
<dbReference type="GO" id="GO:0005886">
    <property type="term" value="C:plasma membrane"/>
    <property type="evidence" value="ECO:0007669"/>
    <property type="project" value="TreeGrafter"/>
</dbReference>
<feature type="domain" description="EGF-like" evidence="25">
    <location>
        <begin position="3986"/>
        <end position="4023"/>
    </location>
</feature>
<dbReference type="PRINTS" id="PR00261">
    <property type="entry name" value="LDLRECEPTOR"/>
</dbReference>
<keyword evidence="4" id="KW-0217">Developmental protein</keyword>
<feature type="disulfide bond" evidence="20">
    <location>
        <begin position="1011"/>
        <end position="1023"/>
    </location>
</feature>
<dbReference type="InterPro" id="IPR023415">
    <property type="entry name" value="LDLR_class-A_CS"/>
</dbReference>
<evidence type="ECO:0000313" key="30">
    <source>
        <dbReference type="Proteomes" id="UP001497497"/>
    </source>
</evidence>
<dbReference type="CDD" id="cd00055">
    <property type="entry name" value="EGF_Lam"/>
    <property type="match status" value="8"/>
</dbReference>
<dbReference type="PROSITE" id="PS01209">
    <property type="entry name" value="LDLRA_1"/>
    <property type="match status" value="5"/>
</dbReference>
<dbReference type="FunFam" id="4.10.400.10:FF:000024">
    <property type="entry name" value="Low-density lipoprotein RecePtor related"/>
    <property type="match status" value="1"/>
</dbReference>
<dbReference type="Gene3D" id="3.30.70.960">
    <property type="entry name" value="SEA domain"/>
    <property type="match status" value="1"/>
</dbReference>
<dbReference type="PANTHER" id="PTHR45080:SF8">
    <property type="entry name" value="IG-LIKE DOMAIN-CONTAINING PROTEIN"/>
    <property type="match status" value="1"/>
</dbReference>
<dbReference type="Gene3D" id="2.60.120.200">
    <property type="match status" value="3"/>
</dbReference>
<feature type="domain" description="Laminin G" evidence="24">
    <location>
        <begin position="4029"/>
        <end position="4209"/>
    </location>
</feature>
<keyword evidence="13" id="KW-0472">Membrane</keyword>
<dbReference type="InterPro" id="IPR036179">
    <property type="entry name" value="Ig-like_dom_sf"/>
</dbReference>
<feature type="domain" description="SEA" evidence="23">
    <location>
        <begin position="40"/>
        <end position="148"/>
    </location>
</feature>
<feature type="disulfide bond" evidence="20">
    <location>
        <begin position="333"/>
        <end position="351"/>
    </location>
</feature>
<dbReference type="InterPro" id="IPR050958">
    <property type="entry name" value="Cell_Adh-Cytoskel_Orgn"/>
</dbReference>
<dbReference type="FunFam" id="4.10.400.10:FF:000062">
    <property type="entry name" value="Terribly reduced optic lobes, isoform AI"/>
    <property type="match status" value="1"/>
</dbReference>
<feature type="domain" description="Laminin EGF-like" evidence="26">
    <location>
        <begin position="1490"/>
        <end position="1539"/>
    </location>
</feature>
<evidence type="ECO:0000256" key="1">
    <source>
        <dbReference type="ARBA" id="ARBA00004167"/>
    </source>
</evidence>
<dbReference type="InterPro" id="IPR013783">
    <property type="entry name" value="Ig-like_fold"/>
</dbReference>
<feature type="domain" description="Laminin EGF-like" evidence="26">
    <location>
        <begin position="2003"/>
        <end position="2054"/>
    </location>
</feature>
<feature type="domain" description="Ig-like" evidence="27">
    <location>
        <begin position="3235"/>
        <end position="3314"/>
    </location>
</feature>
<dbReference type="SMART" id="SM00408">
    <property type="entry name" value="IGc2"/>
    <property type="match status" value="14"/>
</dbReference>
<dbReference type="PROSITE" id="PS51115">
    <property type="entry name" value="LAMININ_IVA"/>
    <property type="match status" value="3"/>
</dbReference>
<evidence type="ECO:0000256" key="17">
    <source>
        <dbReference type="ARBA" id="ARBA00023319"/>
    </source>
</evidence>
<dbReference type="GO" id="GO:0030424">
    <property type="term" value="C:axon"/>
    <property type="evidence" value="ECO:0007669"/>
    <property type="project" value="TreeGrafter"/>
</dbReference>
<dbReference type="PROSITE" id="PS50026">
    <property type="entry name" value="EGF_3"/>
    <property type="match status" value="5"/>
</dbReference>
<feature type="domain" description="Laminin G" evidence="24">
    <location>
        <begin position="3495"/>
        <end position="3672"/>
    </location>
</feature>
<evidence type="ECO:0000256" key="12">
    <source>
        <dbReference type="ARBA" id="ARBA00022989"/>
    </source>
</evidence>
<feature type="disulfide bond" evidence="21">
    <location>
        <begin position="2025"/>
        <end position="2034"/>
    </location>
</feature>
<dbReference type="SMART" id="SM00180">
    <property type="entry name" value="EGF_Lam"/>
    <property type="match status" value="8"/>
</dbReference>
<feature type="disulfide bond" evidence="20">
    <location>
        <begin position="377"/>
        <end position="395"/>
    </location>
</feature>
<feature type="disulfide bond" evidence="20">
    <location>
        <begin position="880"/>
        <end position="898"/>
    </location>
</feature>
<feature type="disulfide bond" evidence="20">
    <location>
        <begin position="873"/>
        <end position="885"/>
    </location>
</feature>
<dbReference type="PROSITE" id="PS50025">
    <property type="entry name" value="LAM_G_DOMAIN"/>
    <property type="match status" value="3"/>
</dbReference>
<evidence type="ECO:0000256" key="8">
    <source>
        <dbReference type="ARBA" id="ARBA00022692"/>
    </source>
</evidence>
<dbReference type="PANTHER" id="PTHR45080">
    <property type="entry name" value="CONTACTIN 5"/>
    <property type="match status" value="1"/>
</dbReference>
<dbReference type="Pfam" id="PF24973">
    <property type="entry name" value="EGF_LMN_ATRN"/>
    <property type="match status" value="3"/>
</dbReference>
<dbReference type="Gene3D" id="4.10.400.10">
    <property type="entry name" value="Low-density Lipoprotein Receptor"/>
    <property type="match status" value="18"/>
</dbReference>
<dbReference type="InterPro" id="IPR001881">
    <property type="entry name" value="EGF-like_Ca-bd_dom"/>
</dbReference>
<gene>
    <name evidence="29" type="ORF">GSLYS_00020248001</name>
</gene>
<evidence type="ECO:0000259" key="26">
    <source>
        <dbReference type="PROSITE" id="PS50027"/>
    </source>
</evidence>
<feature type="disulfide bond" evidence="20">
    <location>
        <begin position="536"/>
        <end position="548"/>
    </location>
</feature>
<dbReference type="CDD" id="cd00110">
    <property type="entry name" value="LamG"/>
    <property type="match status" value="3"/>
</dbReference>
<evidence type="ECO:0000259" key="27">
    <source>
        <dbReference type="PROSITE" id="PS50835"/>
    </source>
</evidence>
<feature type="disulfide bond" evidence="21">
    <location>
        <begin position="2317"/>
        <end position="2326"/>
    </location>
</feature>
<dbReference type="SMART" id="SM00179">
    <property type="entry name" value="EGF_CA"/>
    <property type="match status" value="3"/>
</dbReference>
<feature type="disulfide bond" evidence="18">
    <location>
        <begin position="1604"/>
        <end position="1621"/>
    </location>
</feature>
<feature type="domain" description="Ig-like" evidence="27">
    <location>
        <begin position="2500"/>
        <end position="2590"/>
    </location>
</feature>
<dbReference type="Pfam" id="PF00054">
    <property type="entry name" value="Laminin_G_1"/>
    <property type="match status" value="1"/>
</dbReference>
<feature type="disulfide bond" evidence="18">
    <location>
        <begin position="1623"/>
        <end position="1632"/>
    </location>
</feature>
<feature type="domain" description="Laminin EGF-like" evidence="26">
    <location>
        <begin position="2298"/>
        <end position="2347"/>
    </location>
</feature>
<dbReference type="Pfam" id="PF00057">
    <property type="entry name" value="Ldl_recept_a"/>
    <property type="match status" value="18"/>
</dbReference>
<feature type="disulfide bond" evidence="20">
    <location>
        <begin position="345"/>
        <end position="360"/>
    </location>
</feature>
<dbReference type="PROSITE" id="PS50027">
    <property type="entry name" value="EGF_LAM_2"/>
    <property type="match status" value="4"/>
</dbReference>
<feature type="disulfide bond" evidence="20">
    <location>
        <begin position="666"/>
        <end position="681"/>
    </location>
</feature>
<feature type="domain" description="Ig-like" evidence="27">
    <location>
        <begin position="911"/>
        <end position="994"/>
    </location>
</feature>
<feature type="region of interest" description="Disordered" evidence="22">
    <location>
        <begin position="1"/>
        <end position="21"/>
    </location>
</feature>
<evidence type="ECO:0000256" key="2">
    <source>
        <dbReference type="ARBA" id="ARBA00004302"/>
    </source>
</evidence>
<dbReference type="PROSITE" id="PS01186">
    <property type="entry name" value="EGF_2"/>
    <property type="match status" value="3"/>
</dbReference>
<keyword evidence="16 21" id="KW-0424">Laminin EGF-like domain</keyword>
<feature type="disulfide bond" evidence="20">
    <location>
        <begin position="610"/>
        <end position="622"/>
    </location>
</feature>
<feature type="disulfide bond" evidence="20">
    <location>
        <begin position="854"/>
        <end position="869"/>
    </location>
</feature>
<feature type="disulfide bond" evidence="20">
    <location>
        <begin position="412"/>
        <end position="424"/>
    </location>
</feature>
<protein>
    <recommendedName>
        <fullName evidence="31">Basement membrane-specific heparan sulfate proteoglycan core protein</fullName>
    </recommendedName>
</protein>
<dbReference type="PROSITE" id="PS01248">
    <property type="entry name" value="EGF_LAM_1"/>
    <property type="match status" value="6"/>
</dbReference>
<dbReference type="PROSITE" id="PS50068">
    <property type="entry name" value="LDLRA_2"/>
    <property type="match status" value="18"/>
</dbReference>
<dbReference type="FunFam" id="2.10.25.10:FF:000172">
    <property type="entry name" value="FAT atypical cadherin 3"/>
    <property type="match status" value="1"/>
</dbReference>
<evidence type="ECO:0000259" key="23">
    <source>
        <dbReference type="PROSITE" id="PS50024"/>
    </source>
</evidence>
<feature type="disulfide bond" evidence="19">
    <location>
        <begin position="4182"/>
        <end position="4209"/>
    </location>
</feature>
<keyword evidence="30" id="KW-1185">Reference proteome</keyword>
<feature type="disulfide bond" evidence="20">
    <location>
        <begin position="431"/>
        <end position="446"/>
    </location>
</feature>
<feature type="domain" description="Laminin IV type A" evidence="28">
    <location>
        <begin position="2081"/>
        <end position="2263"/>
    </location>
</feature>
<dbReference type="InterPro" id="IPR002172">
    <property type="entry name" value="LDrepeatLR_classA_rpt"/>
</dbReference>
<feature type="disulfide bond" evidence="18">
    <location>
        <begin position="4013"/>
        <end position="4022"/>
    </location>
</feature>
<feature type="disulfide bond" evidence="20">
    <location>
        <begin position="450"/>
        <end position="462"/>
    </location>
</feature>
<evidence type="ECO:0000256" key="21">
    <source>
        <dbReference type="PROSITE-ProRule" id="PRU00460"/>
    </source>
</evidence>
<keyword evidence="17" id="KW-0393">Immunoglobulin domain</keyword>
<feature type="disulfide bond" evidence="20">
    <location>
        <begin position="617"/>
        <end position="635"/>
    </location>
</feature>
<feature type="disulfide bond" evidence="20">
    <location>
        <begin position="728"/>
        <end position="746"/>
    </location>
</feature>
<feature type="domain" description="EGF-like" evidence="25">
    <location>
        <begin position="3947"/>
        <end position="3984"/>
    </location>
</feature>
<dbReference type="Pfam" id="PF01390">
    <property type="entry name" value="SEA"/>
    <property type="match status" value="1"/>
</dbReference>
<feature type="domain" description="Ig-like" evidence="27">
    <location>
        <begin position="1132"/>
        <end position="1210"/>
    </location>
</feature>
<feature type="disulfide bond" evidence="20">
    <location>
        <begin position="419"/>
        <end position="437"/>
    </location>
</feature>
<dbReference type="SUPFAM" id="SSF48726">
    <property type="entry name" value="Immunoglobulin"/>
    <property type="match status" value="14"/>
</dbReference>
<feature type="disulfide bond" evidence="20">
    <location>
        <begin position="761"/>
        <end position="773"/>
    </location>
</feature>
<feature type="disulfide bond" evidence="20">
    <location>
        <begin position="326"/>
        <end position="338"/>
    </location>
</feature>
<evidence type="ECO:0000256" key="10">
    <source>
        <dbReference type="ARBA" id="ARBA00022737"/>
    </source>
</evidence>
<dbReference type="GO" id="GO:0001764">
    <property type="term" value="P:neuron migration"/>
    <property type="evidence" value="ECO:0007669"/>
    <property type="project" value="UniProtKB-ARBA"/>
</dbReference>
<sequence length="4213" mass="463695">MLSDPTSTPDKDYEGSGTPEPTIVKGDNVISLEIPIVTNYPRYFRVTINITSIIYKSALGDRGSQEFAATSQRLQADLEALFRNIAGRPSVTILQFSKGSLLVTFDLGSQGEVTEEQLVRVLNDAIRSGRIGSNSVSAEGFSFTPLDTTVNCPPYVGRNPDKLPRNGTNWANLLINNAFPCDGSVVGWQYYRLIPQGTAYVGVWRQTDSGFELVRKTALPPGRVGIREVVMPDPIPVQKGDFIGIFYPRNAPNNVIAQAQIEDDFVSSEELYQNYYVQLFDEMIQPGVPLDITSFPFQTNNATFSLRAVMDYGASGSGGQDEGYTCKPGEFACGDGYCIQESYVCDGQEDCPNNIDEQNCKVSTSPEPCLEGRRFRCNDGTCINPALRCDGKVDCADGSDEKCCNICFPVACSAEEFTCRSRECVPSYVQCNGEKDCMDGSDEENCPQACKADEFTCNDGTCIQQYQVCDAYPECPDNSDEDPRRCLQPIPTVPPPCSENMFRCDNGACVSSSRICDGRDDCRDGSDESQCESVRCREGEFRCAVGRCIDIRRQCDGSDDCPDRSDEVGCVVTCNAQEFTCENGECVDLRYRCDGAPNCRDRSDEEGCPCRSSEFQCGNRRCIPQSRVCDRRADCTDGSDEEDCAACRRNEFECEDGTCIDLRLRCDRSRDCPDTSDEFNCTCNFNEHRCRNGQCVLKTAVCDQRRDCVDGSDELNCRPVCRGDQFTCANGDCIDKRRTCDGRNDCRDNSDEQGCPPIRVCQENQFLCGTGHCLDSRRRCDRRRDCPDGSDEIDCPTCSPNEFTCGNGQCISTARRCDRRNDCDDGSDERSCPCRSGEFTCVNDGRCLPAGYKCNGNPECTDGSDELNCVRECSEREFRCSNNECIPSSSLCDGRLDCPDGVDERNCAIGVTVSISPQQMRKRVGTSASFICQASGNPPARITWTRRTGGAMPPQAQISNNRLTITDLRLEDAGDYMCKAVSTGGSAEAIARLAVEYVGPSPGPTSEPGPCGRDEATCSNGQCIPRDYLCDGEDDCTDKSDEANCNVLLPCEPNEFRCNNGRCALKIWRCDGDNDCGDRSDEFNCTARIPGAPCQVDEFQCRDSEQCIPFSYQCDGEIDCQDRSDEIGCTQPTIVTPPQPEITVEVNGTFTIICEAVGVPTPLIVWRLNWGNIPTGDRVSVTSVNGRGNLTISNAVPEDAGAYTCEAINNRGSIFAVPDALIIVRRTIGICRPPRFNIEAKNENECVRCFCYGQTQTCSSSNLQLSQITLGNQVSLVRRTTLEPAEPGFVQYIPSSREFQVTDFNNVLRTGSYYWSLPYQYLSKRLSSYGGELSYRVYYEVDGFDVPTSDPDIILIGNGITLYHRSKTTFRPRAPTTVKIPLVESAWERSRDSPRGGPISEYATREDLMMVLENVTHILIRATYDNRQSLIRMGNVLLTTGVTQNTGLGKAVFVEDCSCPTGYTGYSCEDCAPGFYRVERGRYSRECIACNCNGHSNDCDPLSGICRNCGDNTRGPYCNECAVGFVGDPRSGRPDACQPCPCPLTTPSNQFSRTCVIQQDREITCTACPAGYTGRRCERCADNYVGNPLSPGDNCRPRESLDVCDPRGSLRNLPNYLTRQCECKTNAMGTYCNTCKPDTFYLDENNPAGCIACFCMGVTQICESTAWNRAAVSLAFSQSPAEVTLTDLTQIQRIDEGLLVDRQSRELIYRGFNNLESKQWYWSLPQQFLGNKVTAYGGNLRFTLRHRTGRDSSPLNTRDPLIEIGGNDLTLVYRPRTPVQEGRQQSFSVPFIETEWYRADGLRTTREHLLMALADLDYILIRATHLVDTDESAISSISLDVAEDRNTGRDRAYPVEQCVCPQGYKGLSCEDCDSGFTRTGGGLYLGLCEPCKCNKHSTECDSETGVCRNCRHNTEGDNCERCARGYYGVATRGTVNDCQKCPCPLTESPNQFSSDCILAPDGQVTCTACPAGHTGRRCERCANGYQGNPNQPGDYCKVINVTCDCDPRGTVPNTLCDPNSKQCQCKNNVQGRRCSACKEGFFNLARDSDAGCLKCFCSGITNICTSSNYYRDEIRPLFNADGTHNFAVTNRRLSRTFTDGFTVNAERNEITFNNFEGIQIEQESLFIQLPPKFRGDKVSSYGGYLRFGLSYTTSKNTGNEYNDVDVEIISNQDKRIYHLSSLPRKAQQFNNFEIHLVESSFKDPLESQEPSRESFLTVLADIQAILIRATYHRAMNTLTIRDLRMDIAVPRPTGQSGTPEVESCTCPEGYTGLSCQECAAGYLRVEDPRTALGRCTRCICNGHATSCDTVTGVCQNCLHNTEGDRCERCVRGYYGDPTSGTPNDCRVCPCPLTIPSNSFSPTCLLDQDNRVTCDRCQNGYTGRDCGQCAPGFTGNPREPGGRCERRSPAVEVIVSPTTVTEPLGSSVIFQCIPRGRGPFNVVWSRLDGRPLPSRATSGPGPNYPLTIPELEYADAARYVCSVTNADGSSRDYATLTVERPELPIKIRIEEPIRLVRRPGQSAVFTCVAIQYSSEANYVLSWMKDGGPLPSKVIDQNGVLMIPNLDENDIGTYTCTGSEPGSIDRATATITFGELLEAPTVRIEPRYLQVKTGARVEFRCVAGGNPRPAVRWTKGRDGPLPSYVYTDETGVLRIESVRMEDQSEYHCTATNSEGTATIRTIIYVEEQVSIQIIVRRTNITATVGQREQLICYAEGGDDVNLIWTREGGLPPGTTQENGVLTLANIQRSYAGNYICTGTVGANIVGRVTARVTVTGSRGTAPTVRIEPEGQVIGTGMSGTIRCVVTGEPRPTVTWTKARSDLSSNIQVDGDTLRIIQATMEDRGIYTCTATNVAGRSQASTRIDIERREFPEIQMYPDNQQTRAAGNSALFQCRVVKGEPSPTVTWARAGGRRFSERAEIKENGVLMFNSLTVEDQGEYICTAVNELGTVSATASLRVEGPPTIEIKPGKNIIVVTGQRVYIECIGLGEPVPNVFWRSGQRRRSDVLPEEKSGPGMARLEFSSIKKTDEGNYICVATNDRGRTEETVDIVVNDRGDVPIGVNIEGPQQLSYTVGQSVELTCNVIGLVNPRIRWRRPNNRPLPPNHSVGNGKLFIPRIEPGFDGEYICTVTSDVTAQDYSASVFITVQVSPRVLISPSQVSARAGSSITLTCQTSGPGPFNYEWTREDGQLSTQARQVNGVLEIRQATRADSGRYKCTVLTPGGTIEAYADIRVLVGPTAKVSPKQINIVPGTDVELRCAVSGDPRPTVNWRKENGELPPQHNARNDIFTIYNVQNSDAGTYVCSVANEVGESRDFSILRVSDSEVREAGNMVISEGEQLELNCVSQNNDTYQSVKSWFKKDGQISPYARFADGLLIIDSVTLSDAGEYICEIVYLGTRAVTKVNIIVKRQTAPRLAVQEEYATAALGTPVQLRCDSSQPRTWVKEGGDLPEEHKLTSEGDLYISRVRDGDEGRYNCMSQDGRQLYPVVLIVSALVPYFKHSDGRVSYLAFQPLSDAYNEFDIKLSFRPETTDGMVLYNGHFVDMPGDFLCFGLSGQYPEFRFDAGSGPAIIRGKQPLALNQWHTVQLKREKKNGTMFVNDEPAYRGEAPGQFEGLDLGSPMYVGGVPAATVLSPSVGFRSGFVGGLSEIVVNGVNYNLGANAIAIENVEQYPVCQDRPCQYGQCRPYNNRYGFRCECNAGFAGDRCEIQVRRCSQETCGSKYRCIDLPLGPVCVCPFGFYGEQCSRNVRIADPSFNKTSFITYPKIQDGLITVKVSLEFLPRSLDDGIILYNAQRTDGKQDYIAIIIKNRHLEFRFDTGSGPAILRSRQPLVLNEWTRVIAERKGRDGKLTINNEEPVNEQVRASDRQLFPYSDRGDITRGSTSGSRTIGLNLERPLYLGGVDPAETVNKGVGTLTGFVGCVGELIIGDTKVRLQEDAIETLNVRDCGVRYMCSRLPCRNNGRCTDISFTEYRCTCSSQFTGQNCETEITACSSLSPCENGGTCVASAQGFKCNCPLGYMGETCSAAIELGTSVELVGDGYVELDKSKFIHLKAEALETFSLVIRTTEKNGLLFWQGQRPGEQQNRDYLAVFLKDGFVNFHFELGSGAGQLISKQPVDDGFNHNITVQRRGQNAKLLVSNQPEVAGRSNGALRVLNVLGNVFLGGVPDFESYTTSLFEENFAGCLSDVSIKQGSIINFSTDTVGGANVTPCLPAK</sequence>
<name>A0AAV2IIN3_LYMST</name>
<keyword evidence="7 18" id="KW-0245">EGF-like domain</keyword>
<dbReference type="InterPro" id="IPR036364">
    <property type="entry name" value="SEA_dom_sf"/>
</dbReference>
<keyword evidence="9" id="KW-0732">Signal</keyword>
<comment type="subcellular location">
    <subcellularLocation>
        <location evidence="1">Membrane</location>
        <topology evidence="1">Single-pass membrane protein</topology>
    </subcellularLocation>
    <subcellularLocation>
        <location evidence="2">Secreted</location>
        <location evidence="2">Extracellular space</location>
        <location evidence="2">Extracellular matrix</location>
        <location evidence="2">Basement membrane</location>
    </subcellularLocation>
</comment>
<dbReference type="InterPro" id="IPR007110">
    <property type="entry name" value="Ig-like_dom"/>
</dbReference>
<feature type="disulfide bond" evidence="20">
    <location>
        <begin position="654"/>
        <end position="672"/>
    </location>
</feature>
<dbReference type="SMART" id="SM00409">
    <property type="entry name" value="IG"/>
    <property type="match status" value="14"/>
</dbReference>
<feature type="domain" description="EGF-like" evidence="25">
    <location>
        <begin position="1591"/>
        <end position="1633"/>
    </location>
</feature>